<reference evidence="5" key="2">
    <citation type="journal article" date="2019" name="Int. J. Syst. Evol. Microbiol.">
        <title>The Global Catalogue of Microorganisms (GCM) 10K type strain sequencing project: providing services to taxonomists for standard genome sequencing and annotation.</title>
        <authorList>
            <consortium name="The Broad Institute Genomics Platform"/>
            <consortium name="The Broad Institute Genome Sequencing Center for Infectious Disease"/>
            <person name="Wu L."/>
            <person name="Ma J."/>
        </authorList>
    </citation>
    <scope>NUCLEOTIDE SEQUENCE [LARGE SCALE GENOMIC DNA]</scope>
    <source>
        <strain evidence="5">NBRC 107715</strain>
    </source>
</reference>
<comment type="caution">
    <text evidence="2">The sequence shown here is derived from an EMBL/GenBank/DDBJ whole genome shotgun (WGS) entry which is preliminary data.</text>
</comment>
<sequence length="89" mass="9456">MGRNRIFVGPEQRDFLDRAEGGRKECSRVLSRAAINSPVYVAAGGIVDAIDGLAEAVPGDRKYFHLAVPTTPGGNLTPAPKGDERTCSD</sequence>
<organism evidence="2 4">
    <name type="scientific">Methylobacterium oxalidis</name>
    <dbReference type="NCBI Taxonomy" id="944322"/>
    <lineage>
        <taxon>Bacteria</taxon>
        <taxon>Pseudomonadati</taxon>
        <taxon>Pseudomonadota</taxon>
        <taxon>Alphaproteobacteria</taxon>
        <taxon>Hyphomicrobiales</taxon>
        <taxon>Methylobacteriaceae</taxon>
        <taxon>Methylobacterium</taxon>
    </lineage>
</organism>
<dbReference type="AlphaFoldDB" id="A0A512JAM2"/>
<evidence type="ECO:0000313" key="4">
    <source>
        <dbReference type="Proteomes" id="UP000321960"/>
    </source>
</evidence>
<name>A0A512JAM2_9HYPH</name>
<dbReference type="RefSeq" id="WP_147028518.1">
    <property type="nucleotide sequence ID" value="NZ_BJZU01000133.1"/>
</dbReference>
<dbReference type="EMBL" id="BSPK01000049">
    <property type="protein sequence ID" value="GLS64629.1"/>
    <property type="molecule type" value="Genomic_DNA"/>
</dbReference>
<evidence type="ECO:0000313" key="3">
    <source>
        <dbReference type="EMBL" id="GLS64629.1"/>
    </source>
</evidence>
<reference evidence="2 4" key="3">
    <citation type="submission" date="2019-07" db="EMBL/GenBank/DDBJ databases">
        <title>Whole genome shotgun sequence of Methylobacterium oxalidis NBRC 107715.</title>
        <authorList>
            <person name="Hosoyama A."/>
            <person name="Uohara A."/>
            <person name="Ohji S."/>
            <person name="Ichikawa N."/>
        </authorList>
    </citation>
    <scope>NUCLEOTIDE SEQUENCE [LARGE SCALE GENOMIC DNA]</scope>
    <source>
        <strain evidence="2 4">NBRC 107715</strain>
    </source>
</reference>
<dbReference type="EMBL" id="BJZU01000133">
    <property type="protein sequence ID" value="GEP07018.1"/>
    <property type="molecule type" value="Genomic_DNA"/>
</dbReference>
<reference evidence="3" key="4">
    <citation type="submission" date="2023-01" db="EMBL/GenBank/DDBJ databases">
        <title>Draft genome sequence of Methylobacterium oxalidis strain NBRC 107715.</title>
        <authorList>
            <person name="Sun Q."/>
            <person name="Mori K."/>
        </authorList>
    </citation>
    <scope>NUCLEOTIDE SEQUENCE</scope>
    <source>
        <strain evidence="3">NBRC 107715</strain>
    </source>
</reference>
<gene>
    <name evidence="3" type="ORF">GCM10007888_30100</name>
    <name evidence="2" type="ORF">MOX02_50560</name>
</gene>
<dbReference type="OrthoDB" id="7679381at2"/>
<evidence type="ECO:0000256" key="1">
    <source>
        <dbReference type="SAM" id="MobiDB-lite"/>
    </source>
</evidence>
<evidence type="ECO:0000313" key="2">
    <source>
        <dbReference type="EMBL" id="GEP07018.1"/>
    </source>
</evidence>
<feature type="region of interest" description="Disordered" evidence="1">
    <location>
        <begin position="70"/>
        <end position="89"/>
    </location>
</feature>
<reference evidence="3" key="1">
    <citation type="journal article" date="2014" name="Int. J. Syst. Evol. Microbiol.">
        <title>Complete genome of a new Firmicutes species belonging to the dominant human colonic microbiota ('Ruminococcus bicirculans') reveals two chromosomes and a selective capacity to utilize plant glucans.</title>
        <authorList>
            <consortium name="NISC Comparative Sequencing Program"/>
            <person name="Wegmann U."/>
            <person name="Louis P."/>
            <person name="Goesmann A."/>
            <person name="Henrissat B."/>
            <person name="Duncan S.H."/>
            <person name="Flint H.J."/>
        </authorList>
    </citation>
    <scope>NUCLEOTIDE SEQUENCE</scope>
    <source>
        <strain evidence="3">NBRC 107715</strain>
    </source>
</reference>
<proteinExistence type="predicted"/>
<keyword evidence="5" id="KW-1185">Reference proteome</keyword>
<evidence type="ECO:0000313" key="5">
    <source>
        <dbReference type="Proteomes" id="UP001156856"/>
    </source>
</evidence>
<accession>A0A512JAM2</accession>
<dbReference type="Proteomes" id="UP001156856">
    <property type="component" value="Unassembled WGS sequence"/>
</dbReference>
<dbReference type="Proteomes" id="UP000321960">
    <property type="component" value="Unassembled WGS sequence"/>
</dbReference>
<protein>
    <submittedName>
        <fullName evidence="2">Uncharacterized protein</fullName>
    </submittedName>
</protein>